<sequence length="168" mass="18979">MSLSFSTLFYLTNKHGKTPVFLLQPHQDILMVAADYFSCFVVLAPLQNKSCNAVAHALVTHLLRPYTTPTVLLSDNGTEFKNKILQNICKQYNITQTFVSVQYPASNSIVERTNKKILDVLRHVVSQLHDSWQDWLPHVTASINGSINASTGKNTTLHHLWIRETFAV</sequence>
<proteinExistence type="predicted"/>
<dbReference type="PANTHER" id="PTHR37984">
    <property type="entry name" value="PROTEIN CBG26694"/>
    <property type="match status" value="1"/>
</dbReference>
<dbReference type="InterPro" id="IPR001584">
    <property type="entry name" value="Integrase_cat-core"/>
</dbReference>
<organism evidence="2 3">
    <name type="scientific">Portunus trituberculatus</name>
    <name type="common">Swimming crab</name>
    <name type="synonym">Neptunus trituberculatus</name>
    <dbReference type="NCBI Taxonomy" id="210409"/>
    <lineage>
        <taxon>Eukaryota</taxon>
        <taxon>Metazoa</taxon>
        <taxon>Ecdysozoa</taxon>
        <taxon>Arthropoda</taxon>
        <taxon>Crustacea</taxon>
        <taxon>Multicrustacea</taxon>
        <taxon>Malacostraca</taxon>
        <taxon>Eumalacostraca</taxon>
        <taxon>Eucarida</taxon>
        <taxon>Decapoda</taxon>
        <taxon>Pleocyemata</taxon>
        <taxon>Brachyura</taxon>
        <taxon>Eubrachyura</taxon>
        <taxon>Portunoidea</taxon>
        <taxon>Portunidae</taxon>
        <taxon>Portuninae</taxon>
        <taxon>Portunus</taxon>
    </lineage>
</organism>
<feature type="domain" description="Integrase catalytic" evidence="1">
    <location>
        <begin position="1"/>
        <end position="164"/>
    </location>
</feature>
<dbReference type="InterPro" id="IPR012337">
    <property type="entry name" value="RNaseH-like_sf"/>
</dbReference>
<evidence type="ECO:0000313" key="2">
    <source>
        <dbReference type="EMBL" id="MPC25234.1"/>
    </source>
</evidence>
<dbReference type="PANTHER" id="PTHR37984:SF5">
    <property type="entry name" value="PROTEIN NYNRIN-LIKE"/>
    <property type="match status" value="1"/>
</dbReference>
<dbReference type="Pfam" id="PF00665">
    <property type="entry name" value="rve"/>
    <property type="match status" value="1"/>
</dbReference>
<dbReference type="InterPro" id="IPR050951">
    <property type="entry name" value="Retrovirus_Pol_polyprotein"/>
</dbReference>
<name>A0A5B7DWK1_PORTR</name>
<dbReference type="OrthoDB" id="7554598at2759"/>
<reference evidence="2 3" key="1">
    <citation type="submission" date="2019-05" db="EMBL/GenBank/DDBJ databases">
        <title>Another draft genome of Portunus trituberculatus and its Hox gene families provides insights of decapod evolution.</title>
        <authorList>
            <person name="Jeong J.-H."/>
            <person name="Song I."/>
            <person name="Kim S."/>
            <person name="Choi T."/>
            <person name="Kim D."/>
            <person name="Ryu S."/>
            <person name="Kim W."/>
        </authorList>
    </citation>
    <scope>NUCLEOTIDE SEQUENCE [LARGE SCALE GENOMIC DNA]</scope>
    <source>
        <tissue evidence="2">Muscle</tissue>
    </source>
</reference>
<accession>A0A5B7DWK1</accession>
<dbReference type="AlphaFoldDB" id="A0A5B7DWK1"/>
<dbReference type="GO" id="GO:0015074">
    <property type="term" value="P:DNA integration"/>
    <property type="evidence" value="ECO:0007669"/>
    <property type="project" value="InterPro"/>
</dbReference>
<dbReference type="InterPro" id="IPR036397">
    <property type="entry name" value="RNaseH_sf"/>
</dbReference>
<dbReference type="Gene3D" id="3.30.420.10">
    <property type="entry name" value="Ribonuclease H-like superfamily/Ribonuclease H"/>
    <property type="match status" value="1"/>
</dbReference>
<dbReference type="GO" id="GO:0003676">
    <property type="term" value="F:nucleic acid binding"/>
    <property type="evidence" value="ECO:0007669"/>
    <property type="project" value="InterPro"/>
</dbReference>
<evidence type="ECO:0000313" key="3">
    <source>
        <dbReference type="Proteomes" id="UP000324222"/>
    </source>
</evidence>
<dbReference type="EMBL" id="VSRR010001436">
    <property type="protein sequence ID" value="MPC25234.1"/>
    <property type="molecule type" value="Genomic_DNA"/>
</dbReference>
<gene>
    <name evidence="2" type="primary">POL_3</name>
    <name evidence="2" type="ORF">E2C01_018339</name>
</gene>
<evidence type="ECO:0000259" key="1">
    <source>
        <dbReference type="PROSITE" id="PS50994"/>
    </source>
</evidence>
<dbReference type="PROSITE" id="PS50994">
    <property type="entry name" value="INTEGRASE"/>
    <property type="match status" value="1"/>
</dbReference>
<protein>
    <submittedName>
        <fullName evidence="2">Retrovirus-related Pol polyprotein</fullName>
    </submittedName>
</protein>
<dbReference type="Proteomes" id="UP000324222">
    <property type="component" value="Unassembled WGS sequence"/>
</dbReference>
<keyword evidence="3" id="KW-1185">Reference proteome</keyword>
<dbReference type="SUPFAM" id="SSF53098">
    <property type="entry name" value="Ribonuclease H-like"/>
    <property type="match status" value="1"/>
</dbReference>
<comment type="caution">
    <text evidence="2">The sequence shown here is derived from an EMBL/GenBank/DDBJ whole genome shotgun (WGS) entry which is preliminary data.</text>
</comment>